<sequence length="163" mass="17271">MTPSFVDALRWLHVIGATVLLGTGAGIAFFMLMAHRSGDARLVAHVAGTVVIADAIFTASAVVLQPLTGAALAHLLGWPLTTGWIALSLALYVATGALWLPVVWMQARMRKLAQAAAAGGGELPRAYHRLFRLWFACGAPAFGFVAAILWLMIAKPAIPWIDG</sequence>
<dbReference type="InterPro" id="IPR018729">
    <property type="entry name" value="DUF2269_transmembrane"/>
</dbReference>
<keyword evidence="1" id="KW-1133">Transmembrane helix</keyword>
<feature type="transmembrane region" description="Helical" evidence="1">
    <location>
        <begin position="133"/>
        <end position="153"/>
    </location>
</feature>
<protein>
    <submittedName>
        <fullName evidence="2">DUF2269 family protein</fullName>
    </submittedName>
</protein>
<dbReference type="RefSeq" id="WP_378797856.1">
    <property type="nucleotide sequence ID" value="NZ_JBHUER010000003.1"/>
</dbReference>
<dbReference type="Pfam" id="PF10027">
    <property type="entry name" value="DUF2269"/>
    <property type="match status" value="1"/>
</dbReference>
<keyword evidence="1" id="KW-0812">Transmembrane</keyword>
<comment type="caution">
    <text evidence="2">The sequence shown here is derived from an EMBL/GenBank/DDBJ whole genome shotgun (WGS) entry which is preliminary data.</text>
</comment>
<dbReference type="Proteomes" id="UP001597308">
    <property type="component" value="Unassembled WGS sequence"/>
</dbReference>
<evidence type="ECO:0000256" key="1">
    <source>
        <dbReference type="SAM" id="Phobius"/>
    </source>
</evidence>
<organism evidence="2 3">
    <name type="scientific">Methylopila henanensis</name>
    <dbReference type="NCBI Taxonomy" id="873516"/>
    <lineage>
        <taxon>Bacteria</taxon>
        <taxon>Pseudomonadati</taxon>
        <taxon>Pseudomonadota</taxon>
        <taxon>Alphaproteobacteria</taxon>
        <taxon>Hyphomicrobiales</taxon>
        <taxon>Methylopilaceae</taxon>
        <taxon>Methylopila</taxon>
    </lineage>
</organism>
<keyword evidence="3" id="KW-1185">Reference proteome</keyword>
<proteinExistence type="predicted"/>
<accession>A0ABW4K2W2</accession>
<evidence type="ECO:0000313" key="2">
    <source>
        <dbReference type="EMBL" id="MFD1702500.1"/>
    </source>
</evidence>
<evidence type="ECO:0000313" key="3">
    <source>
        <dbReference type="Proteomes" id="UP001597308"/>
    </source>
</evidence>
<feature type="transmembrane region" description="Helical" evidence="1">
    <location>
        <begin position="42"/>
        <end position="64"/>
    </location>
</feature>
<name>A0ABW4K2W2_9HYPH</name>
<gene>
    <name evidence="2" type="ORF">ACFSCV_05710</name>
</gene>
<feature type="transmembrane region" description="Helical" evidence="1">
    <location>
        <begin position="12"/>
        <end position="30"/>
    </location>
</feature>
<dbReference type="EMBL" id="JBHUER010000003">
    <property type="protein sequence ID" value="MFD1702500.1"/>
    <property type="molecule type" value="Genomic_DNA"/>
</dbReference>
<keyword evidence="1" id="KW-0472">Membrane</keyword>
<feature type="transmembrane region" description="Helical" evidence="1">
    <location>
        <begin position="84"/>
        <end position="104"/>
    </location>
</feature>
<reference evidence="3" key="1">
    <citation type="journal article" date="2019" name="Int. J. Syst. Evol. Microbiol.">
        <title>The Global Catalogue of Microorganisms (GCM) 10K type strain sequencing project: providing services to taxonomists for standard genome sequencing and annotation.</title>
        <authorList>
            <consortium name="The Broad Institute Genomics Platform"/>
            <consortium name="The Broad Institute Genome Sequencing Center for Infectious Disease"/>
            <person name="Wu L."/>
            <person name="Ma J."/>
        </authorList>
    </citation>
    <scope>NUCLEOTIDE SEQUENCE [LARGE SCALE GENOMIC DNA]</scope>
    <source>
        <strain evidence="3">KCTC 23707</strain>
    </source>
</reference>